<accession>A0AAW1QKC0</accession>
<dbReference type="EMBL" id="JALJOU010000095">
    <property type="protein sequence ID" value="KAK9821910.1"/>
    <property type="molecule type" value="Genomic_DNA"/>
</dbReference>
<keyword evidence="3" id="KW-1185">Reference proteome</keyword>
<gene>
    <name evidence="2" type="ORF">WJX81_002253</name>
</gene>
<evidence type="ECO:0000256" key="1">
    <source>
        <dbReference type="SAM" id="MobiDB-lite"/>
    </source>
</evidence>
<proteinExistence type="predicted"/>
<feature type="region of interest" description="Disordered" evidence="1">
    <location>
        <begin position="1"/>
        <end position="22"/>
    </location>
</feature>
<evidence type="ECO:0008006" key="4">
    <source>
        <dbReference type="Google" id="ProtNLM"/>
    </source>
</evidence>
<dbReference type="AlphaFoldDB" id="A0AAW1QKC0"/>
<protein>
    <recommendedName>
        <fullName evidence="4">SMP domain-containing protein</fullName>
    </recommendedName>
</protein>
<dbReference type="Proteomes" id="UP001445335">
    <property type="component" value="Unassembled WGS sequence"/>
</dbReference>
<sequence>MAGTAGARADPGSDAQDEVDRFQRQVEEALEGAGGDRDVAAKVREAVADAARCQGVAGLPSAIQAASKSLASIISEHKGGQGATTPSTGSVLSNIASTIAQAAVGGGEIQHLVEEEEAAYSAQSAVLPLRELASDPNPRAHPGPGAKPGAELPGGATELMGGHTKPPQVAAGFAGAAEQRARSAREAQQAALEEQTGDTLYRSAGREESEEAPPGDTSFASDMDKRDASKYT</sequence>
<evidence type="ECO:0000313" key="2">
    <source>
        <dbReference type="EMBL" id="KAK9821910.1"/>
    </source>
</evidence>
<feature type="compositionally biased region" description="Basic and acidic residues" evidence="1">
    <location>
        <begin position="222"/>
        <end position="232"/>
    </location>
</feature>
<evidence type="ECO:0000313" key="3">
    <source>
        <dbReference type="Proteomes" id="UP001445335"/>
    </source>
</evidence>
<feature type="region of interest" description="Disordered" evidence="1">
    <location>
        <begin position="129"/>
        <end position="232"/>
    </location>
</feature>
<name>A0AAW1QKC0_9CHLO</name>
<reference evidence="2 3" key="1">
    <citation type="journal article" date="2024" name="Nat. Commun.">
        <title>Phylogenomics reveals the evolutionary origins of lichenization in chlorophyte algae.</title>
        <authorList>
            <person name="Puginier C."/>
            <person name="Libourel C."/>
            <person name="Otte J."/>
            <person name="Skaloud P."/>
            <person name="Haon M."/>
            <person name="Grisel S."/>
            <person name="Petersen M."/>
            <person name="Berrin J.G."/>
            <person name="Delaux P.M."/>
            <person name="Dal Grande F."/>
            <person name="Keller J."/>
        </authorList>
    </citation>
    <scope>NUCLEOTIDE SEQUENCE [LARGE SCALE GENOMIC DNA]</scope>
    <source>
        <strain evidence="2 3">SAG 245.80</strain>
    </source>
</reference>
<organism evidence="2 3">
    <name type="scientific">Elliptochloris bilobata</name>
    <dbReference type="NCBI Taxonomy" id="381761"/>
    <lineage>
        <taxon>Eukaryota</taxon>
        <taxon>Viridiplantae</taxon>
        <taxon>Chlorophyta</taxon>
        <taxon>core chlorophytes</taxon>
        <taxon>Trebouxiophyceae</taxon>
        <taxon>Trebouxiophyceae incertae sedis</taxon>
        <taxon>Elliptochloris clade</taxon>
        <taxon>Elliptochloris</taxon>
    </lineage>
</organism>
<comment type="caution">
    <text evidence="2">The sequence shown here is derived from an EMBL/GenBank/DDBJ whole genome shotgun (WGS) entry which is preliminary data.</text>
</comment>